<evidence type="ECO:0000256" key="4">
    <source>
        <dbReference type="ARBA" id="ARBA00022692"/>
    </source>
</evidence>
<dbReference type="PRINTS" id="PR01650">
    <property type="entry name" value="SECETRNLCASE"/>
</dbReference>
<dbReference type="PANTHER" id="PTHR33910">
    <property type="entry name" value="PROTEIN TRANSLOCASE SUBUNIT SECE"/>
    <property type="match status" value="1"/>
</dbReference>
<gene>
    <name evidence="9 10" type="primary">secE</name>
    <name evidence="10" type="ORF">ACFO3Q_16990</name>
</gene>
<reference evidence="11" key="1">
    <citation type="journal article" date="2019" name="Int. J. Syst. Evol. Microbiol.">
        <title>The Global Catalogue of Microorganisms (GCM) 10K type strain sequencing project: providing services to taxonomists for standard genome sequencing and annotation.</title>
        <authorList>
            <consortium name="The Broad Institute Genomics Platform"/>
            <consortium name="The Broad Institute Genome Sequencing Center for Infectious Disease"/>
            <person name="Wu L."/>
            <person name="Ma J."/>
        </authorList>
    </citation>
    <scope>NUCLEOTIDE SEQUENCE [LARGE SCALE GENOMIC DNA]</scope>
    <source>
        <strain evidence="11">CGMCC 1.13574</strain>
    </source>
</reference>
<feature type="transmembrane region" description="Helical" evidence="9">
    <location>
        <begin position="95"/>
        <end position="115"/>
    </location>
</feature>
<dbReference type="HAMAP" id="MF_00422">
    <property type="entry name" value="SecE"/>
    <property type="match status" value="1"/>
</dbReference>
<dbReference type="RefSeq" id="WP_377006097.1">
    <property type="nucleotide sequence ID" value="NZ_JBHSGG010000069.1"/>
</dbReference>
<dbReference type="Gene3D" id="1.20.5.1030">
    <property type="entry name" value="Preprotein translocase secy subunit"/>
    <property type="match status" value="1"/>
</dbReference>
<keyword evidence="7 9" id="KW-0811">Translocation</keyword>
<comment type="caution">
    <text evidence="10">The sequence shown here is derived from an EMBL/GenBank/DDBJ whole genome shotgun (WGS) entry which is preliminary data.</text>
</comment>
<dbReference type="InterPro" id="IPR001901">
    <property type="entry name" value="Translocase_SecE/Sec61-g"/>
</dbReference>
<feature type="transmembrane region" description="Helical" evidence="9">
    <location>
        <begin position="20"/>
        <end position="37"/>
    </location>
</feature>
<evidence type="ECO:0000256" key="1">
    <source>
        <dbReference type="ARBA" id="ARBA00004370"/>
    </source>
</evidence>
<proteinExistence type="inferred from homology"/>
<comment type="function">
    <text evidence="9">Essential subunit of the Sec protein translocation channel SecYEG. Clamps together the 2 halves of SecY. May contact the channel plug during translocation.</text>
</comment>
<comment type="subunit">
    <text evidence="9">Component of the Sec protein translocase complex. Heterotrimer consisting of SecY, SecE and SecG subunits. The heterotrimers can form oligomers, although 1 heterotrimer is thought to be able to translocate proteins. Interacts with the ribosome. Interacts with SecDF, and other proteins may be involved. Interacts with SecA.</text>
</comment>
<dbReference type="NCBIfam" id="TIGR00964">
    <property type="entry name" value="secE_bact"/>
    <property type="match status" value="1"/>
</dbReference>
<evidence type="ECO:0000256" key="9">
    <source>
        <dbReference type="HAMAP-Rule" id="MF_00422"/>
    </source>
</evidence>
<accession>A0ABV9NRT5</accession>
<keyword evidence="4 9" id="KW-0812">Transmembrane</keyword>
<dbReference type="InterPro" id="IPR005807">
    <property type="entry name" value="SecE_bac"/>
</dbReference>
<evidence type="ECO:0000256" key="8">
    <source>
        <dbReference type="ARBA" id="ARBA00023136"/>
    </source>
</evidence>
<dbReference type="EMBL" id="JBHSGG010000069">
    <property type="protein sequence ID" value="MFC4729860.1"/>
    <property type="molecule type" value="Genomic_DNA"/>
</dbReference>
<sequence length="125" mass="13396">MNSKAEQSAAQVSGGDIAKYVLAVLVAAAGIAGFYLLPWPGPIRGLVAVLGVLAGLGIFALTVHGRRTWDYLGEARFELRKVVWPTRQETGRMTLVVFVVVVIVTILIGIIDFFISGGMRLLLGN</sequence>
<keyword evidence="5 9" id="KW-0653">Protein transport</keyword>
<evidence type="ECO:0000256" key="7">
    <source>
        <dbReference type="ARBA" id="ARBA00023010"/>
    </source>
</evidence>
<evidence type="ECO:0000313" key="10">
    <source>
        <dbReference type="EMBL" id="MFC4729860.1"/>
    </source>
</evidence>
<evidence type="ECO:0000256" key="5">
    <source>
        <dbReference type="ARBA" id="ARBA00022927"/>
    </source>
</evidence>
<dbReference type="Pfam" id="PF00584">
    <property type="entry name" value="SecE"/>
    <property type="match status" value="1"/>
</dbReference>
<name>A0ABV9NRT5_9GAMM</name>
<evidence type="ECO:0000256" key="6">
    <source>
        <dbReference type="ARBA" id="ARBA00022989"/>
    </source>
</evidence>
<dbReference type="InterPro" id="IPR038379">
    <property type="entry name" value="SecE_sf"/>
</dbReference>
<dbReference type="PANTHER" id="PTHR33910:SF1">
    <property type="entry name" value="PROTEIN TRANSLOCASE SUBUNIT SECE"/>
    <property type="match status" value="1"/>
</dbReference>
<evidence type="ECO:0000256" key="3">
    <source>
        <dbReference type="ARBA" id="ARBA00022475"/>
    </source>
</evidence>
<evidence type="ECO:0000313" key="11">
    <source>
        <dbReference type="Proteomes" id="UP001595892"/>
    </source>
</evidence>
<comment type="caution">
    <text evidence="9">Lacks conserved residue(s) required for the propagation of feature annotation.</text>
</comment>
<evidence type="ECO:0000256" key="2">
    <source>
        <dbReference type="ARBA" id="ARBA00022448"/>
    </source>
</evidence>
<comment type="subcellular location">
    <subcellularLocation>
        <location evidence="1">Membrane</location>
    </subcellularLocation>
</comment>
<feature type="transmembrane region" description="Helical" evidence="9">
    <location>
        <begin position="43"/>
        <end position="63"/>
    </location>
</feature>
<organism evidence="10 11">
    <name type="scientific">Coralloluteibacterium thermophilum</name>
    <dbReference type="NCBI Taxonomy" id="2707049"/>
    <lineage>
        <taxon>Bacteria</taxon>
        <taxon>Pseudomonadati</taxon>
        <taxon>Pseudomonadota</taxon>
        <taxon>Gammaproteobacteria</taxon>
        <taxon>Lysobacterales</taxon>
        <taxon>Lysobacteraceae</taxon>
        <taxon>Coralloluteibacterium</taxon>
    </lineage>
</organism>
<comment type="similarity">
    <text evidence="9">Belongs to the SecE/SEC61-gamma family.</text>
</comment>
<protein>
    <recommendedName>
        <fullName evidence="9">Protein translocase subunit SecE</fullName>
    </recommendedName>
</protein>
<keyword evidence="2 9" id="KW-0813">Transport</keyword>
<keyword evidence="11" id="KW-1185">Reference proteome</keyword>
<keyword evidence="6 9" id="KW-1133">Transmembrane helix</keyword>
<dbReference type="Proteomes" id="UP001595892">
    <property type="component" value="Unassembled WGS sequence"/>
</dbReference>
<keyword evidence="8 9" id="KW-0472">Membrane</keyword>
<keyword evidence="3 9" id="KW-1003">Cell membrane</keyword>